<accession>A0A679GTC7</accession>
<dbReference type="SUPFAM" id="SSF51735">
    <property type="entry name" value="NAD(P)-binding Rossmann-fold domains"/>
    <property type="match status" value="1"/>
</dbReference>
<feature type="domain" description="NAD-dependent epimerase/dehydratase" evidence="3">
    <location>
        <begin position="199"/>
        <end position="307"/>
    </location>
</feature>
<dbReference type="Proteomes" id="UP000501237">
    <property type="component" value="Chromosome"/>
</dbReference>
<evidence type="ECO:0000259" key="3">
    <source>
        <dbReference type="Pfam" id="PF01370"/>
    </source>
</evidence>
<dbReference type="AlphaFoldDB" id="A0A679GTC7"/>
<dbReference type="InterPro" id="IPR001509">
    <property type="entry name" value="Epimerase_deHydtase"/>
</dbReference>
<proteinExistence type="inferred from homology"/>
<dbReference type="PANTHER" id="PTHR43000">
    <property type="entry name" value="DTDP-D-GLUCOSE 4,6-DEHYDRATASE-RELATED"/>
    <property type="match status" value="1"/>
</dbReference>
<dbReference type="Pfam" id="PF01370">
    <property type="entry name" value="Epimerase"/>
    <property type="match status" value="2"/>
</dbReference>
<protein>
    <submittedName>
        <fullName evidence="4">Nucleoside-diphosphate-sugar epimerase</fullName>
    </submittedName>
</protein>
<evidence type="ECO:0000313" key="4">
    <source>
        <dbReference type="EMBL" id="BCA29877.1"/>
    </source>
</evidence>
<evidence type="ECO:0000256" key="2">
    <source>
        <dbReference type="ARBA" id="ARBA00007637"/>
    </source>
</evidence>
<evidence type="ECO:0000313" key="5">
    <source>
        <dbReference type="Proteomes" id="UP000501237"/>
    </source>
</evidence>
<gene>
    <name evidence="4" type="ORF">PtoMrB4_38540</name>
</gene>
<organism evidence="4 5">
    <name type="scientific">Metapseudomonas otitidis</name>
    <dbReference type="NCBI Taxonomy" id="319939"/>
    <lineage>
        <taxon>Bacteria</taxon>
        <taxon>Pseudomonadati</taxon>
        <taxon>Pseudomonadota</taxon>
        <taxon>Gammaproteobacteria</taxon>
        <taxon>Pseudomonadales</taxon>
        <taxon>Pseudomonadaceae</taxon>
        <taxon>Metapseudomonas</taxon>
    </lineage>
</organism>
<name>A0A679GTC7_9GAMM</name>
<feature type="domain" description="NAD-dependent epimerase/dehydratase" evidence="3">
    <location>
        <begin position="26"/>
        <end position="158"/>
    </location>
</feature>
<reference evidence="4 5" key="1">
    <citation type="journal article" date="2020" name="Microbiol. Resour. Announc.">
        <title>Complete genome sequence of Pseudomonas otitidis strain MrB4, isolated from Lake Biwa in Japan.</title>
        <authorList>
            <person name="Miyazaki K."/>
            <person name="Hase E."/>
            <person name="Maruya T."/>
        </authorList>
    </citation>
    <scope>NUCLEOTIDE SEQUENCE [LARGE SCALE GENOMIC DNA]</scope>
    <source>
        <strain evidence="4 5">MrB4</strain>
    </source>
</reference>
<evidence type="ECO:0000256" key="1">
    <source>
        <dbReference type="ARBA" id="ARBA00005125"/>
    </source>
</evidence>
<sequence length="399" mass="44021">MLGFALFADMGLTTKRKLGVIMSETILVTGGAGFIGSHLIPKLLASGYMIRVLDSLSSQIHGAIPSGLEWLGFNGVEFLRGDVTKREDWERALLGVDAIVHLAAETGTGQSMYQVAHYNEVNSQGTALMFDVLGKARKHRVKRVVLSSSRSVYGEGAYVHSISGARVYPAARGAEQLQKGMWEPVCPVTKDELRLVATRETDSVSPASIYASTKYAQEDIVRIACQSMGISYAILRLQNVYGEGQSLNNPYTGILSIFSTKIRHNHELPLFEDGEESRDFVHVEDVTDALHAAVTCKSALDTVINVGSGIATSVRVVAEELSRAFNKNPNVIVTRQFRIGDIRHNYADINRLREFLGVTPRVSLSEGLQRFAKWVSEQPLPEDQLDKANQELRDRKLMN</sequence>
<dbReference type="Gene3D" id="3.40.50.720">
    <property type="entry name" value="NAD(P)-binding Rossmann-like Domain"/>
    <property type="match status" value="1"/>
</dbReference>
<dbReference type="EMBL" id="AP022642">
    <property type="protein sequence ID" value="BCA29877.1"/>
    <property type="molecule type" value="Genomic_DNA"/>
</dbReference>
<comment type="pathway">
    <text evidence="1">Bacterial outer membrane biogenesis; LPS O-antigen biosynthesis.</text>
</comment>
<dbReference type="InterPro" id="IPR036291">
    <property type="entry name" value="NAD(P)-bd_dom_sf"/>
</dbReference>
<dbReference type="KEGG" id="poj:PtoMrB4_38540"/>
<comment type="similarity">
    <text evidence="2">Belongs to the NAD(P)-dependent epimerase/dehydratase family.</text>
</comment>